<keyword evidence="2 6" id="KW-1133">Transmembrane helix</keyword>
<feature type="transmembrane region" description="Helical" evidence="6">
    <location>
        <begin position="194"/>
        <end position="212"/>
    </location>
</feature>
<dbReference type="PANTHER" id="PTHR32089">
    <property type="entry name" value="METHYL-ACCEPTING CHEMOTAXIS PROTEIN MCPB"/>
    <property type="match status" value="1"/>
</dbReference>
<evidence type="ECO:0000256" key="4">
    <source>
        <dbReference type="ARBA" id="ARBA00029447"/>
    </source>
</evidence>
<dbReference type="Proteomes" id="UP000317893">
    <property type="component" value="Unassembled WGS sequence"/>
</dbReference>
<evidence type="ECO:0000313" key="10">
    <source>
        <dbReference type="Proteomes" id="UP000317893"/>
    </source>
</evidence>
<reference evidence="9 10" key="1">
    <citation type="submission" date="2019-06" db="EMBL/GenBank/DDBJ databases">
        <title>Sequencing the genomes of 1000 actinobacteria strains.</title>
        <authorList>
            <person name="Klenk H.-P."/>
        </authorList>
    </citation>
    <scope>NUCLEOTIDE SEQUENCE [LARGE SCALE GENOMIC DNA]</scope>
    <source>
        <strain evidence="9 10">DSM 18607</strain>
    </source>
</reference>
<dbReference type="PROSITE" id="PS50885">
    <property type="entry name" value="HAMP"/>
    <property type="match status" value="1"/>
</dbReference>
<dbReference type="RefSeq" id="WP_141849230.1">
    <property type="nucleotide sequence ID" value="NZ_BAAAPR010000007.1"/>
</dbReference>
<dbReference type="PROSITE" id="PS50111">
    <property type="entry name" value="CHEMOTAXIS_TRANSDUC_2"/>
    <property type="match status" value="1"/>
</dbReference>
<keyword evidence="1 6" id="KW-0812">Transmembrane</keyword>
<evidence type="ECO:0000256" key="2">
    <source>
        <dbReference type="ARBA" id="ARBA00022989"/>
    </source>
</evidence>
<evidence type="ECO:0000256" key="6">
    <source>
        <dbReference type="SAM" id="Phobius"/>
    </source>
</evidence>
<protein>
    <submittedName>
        <fullName evidence="9">Methyl-accepting chemotaxis protein</fullName>
    </submittedName>
</protein>
<gene>
    <name evidence="9" type="ORF">FB458_3058</name>
</gene>
<dbReference type="Gene3D" id="1.10.287.950">
    <property type="entry name" value="Methyl-accepting chemotaxis protein"/>
    <property type="match status" value="1"/>
</dbReference>
<dbReference type="SMART" id="SM00283">
    <property type="entry name" value="MA"/>
    <property type="match status" value="1"/>
</dbReference>
<dbReference type="InterPro" id="IPR004090">
    <property type="entry name" value="Chemotax_Me-accpt_rcpt"/>
</dbReference>
<evidence type="ECO:0000256" key="5">
    <source>
        <dbReference type="PROSITE-ProRule" id="PRU00284"/>
    </source>
</evidence>
<dbReference type="InterPro" id="IPR003660">
    <property type="entry name" value="HAMP_dom"/>
</dbReference>
<evidence type="ECO:0000256" key="3">
    <source>
        <dbReference type="ARBA" id="ARBA00023224"/>
    </source>
</evidence>
<dbReference type="Pfam" id="PF00672">
    <property type="entry name" value="HAMP"/>
    <property type="match status" value="1"/>
</dbReference>
<dbReference type="AlphaFoldDB" id="A0A542E3L9"/>
<dbReference type="SMART" id="SM00304">
    <property type="entry name" value="HAMP"/>
    <property type="match status" value="2"/>
</dbReference>
<feature type="domain" description="Methyl-accepting transducer" evidence="7">
    <location>
        <begin position="285"/>
        <end position="514"/>
    </location>
</feature>
<dbReference type="GO" id="GO:0006935">
    <property type="term" value="P:chemotaxis"/>
    <property type="evidence" value="ECO:0007669"/>
    <property type="project" value="InterPro"/>
</dbReference>
<proteinExistence type="inferred from homology"/>
<dbReference type="SUPFAM" id="SSF58104">
    <property type="entry name" value="Methyl-accepting chemotaxis protein (MCP) signaling domain"/>
    <property type="match status" value="1"/>
</dbReference>
<organism evidence="9 10">
    <name type="scientific">Lapillicoccus jejuensis</name>
    <dbReference type="NCBI Taxonomy" id="402171"/>
    <lineage>
        <taxon>Bacteria</taxon>
        <taxon>Bacillati</taxon>
        <taxon>Actinomycetota</taxon>
        <taxon>Actinomycetes</taxon>
        <taxon>Micrococcales</taxon>
        <taxon>Intrasporangiaceae</taxon>
        <taxon>Lapillicoccus</taxon>
    </lineage>
</organism>
<dbReference type="GO" id="GO:0004888">
    <property type="term" value="F:transmembrane signaling receptor activity"/>
    <property type="evidence" value="ECO:0007669"/>
    <property type="project" value="InterPro"/>
</dbReference>
<feature type="domain" description="HAMP" evidence="8">
    <location>
        <begin position="214"/>
        <end position="266"/>
    </location>
</feature>
<dbReference type="EMBL" id="VFMN01000001">
    <property type="protein sequence ID" value="TQJ09942.1"/>
    <property type="molecule type" value="Genomic_DNA"/>
</dbReference>
<sequence length="529" mass="53372">MTRLLWRLRVGARLAVGFGLVLGLLAVVASFGYSAASGERSAAQAALRAQQSVEAVAAARYDARSIALQANSVAYDFASSSDPADDLSSLADAASAFTAHTQKIATFPLTDGQRGNLQTAQAAEAEYLGQVAAFEKDFRAGTAASLARARVGVAGLHSGKIADPLAALAASLQADARATIQAAESDAAATQTRLVVLAVGALLAALALGWVISRSITGPLRRTVDVLQSLAAGDLTRRLQVESRDEVGQMAAALDTALDRVRGTVASVADSATVLRTAAEGVTASARGISGAAADSSAQSDAVSTSAAEVSTSVTTVAAGAEQMGASIREIASNASEAARVAADAVAAAQGTTATVTRLGVSSAEIGQVIKVITGIAEQTNLLALNATIEAARAGEAGKGFAVVANEVKDLAQATARATEDIARRVQTIQADTREAVTAIDEITTVIDHINDYQATIASAVEEQSATTTEMSRSVAEAADGAERIASTITAVASAAQVTSGAAQDASTGAAQVAALAEQLQASVSTFRY</sequence>
<dbReference type="CDD" id="cd06225">
    <property type="entry name" value="HAMP"/>
    <property type="match status" value="1"/>
</dbReference>
<accession>A0A542E3L9</accession>
<name>A0A542E3L9_9MICO</name>
<keyword evidence="10" id="KW-1185">Reference proteome</keyword>
<evidence type="ECO:0000259" key="8">
    <source>
        <dbReference type="PROSITE" id="PS50885"/>
    </source>
</evidence>
<comment type="caution">
    <text evidence="9">The sequence shown here is derived from an EMBL/GenBank/DDBJ whole genome shotgun (WGS) entry which is preliminary data.</text>
</comment>
<keyword evidence="3 5" id="KW-0807">Transducer</keyword>
<comment type="similarity">
    <text evidence="4">Belongs to the methyl-accepting chemotaxis (MCP) protein family.</text>
</comment>
<evidence type="ECO:0000313" key="9">
    <source>
        <dbReference type="EMBL" id="TQJ09942.1"/>
    </source>
</evidence>
<dbReference type="PANTHER" id="PTHR32089:SF112">
    <property type="entry name" value="LYSOZYME-LIKE PROTEIN-RELATED"/>
    <property type="match status" value="1"/>
</dbReference>
<dbReference type="GO" id="GO:0016020">
    <property type="term" value="C:membrane"/>
    <property type="evidence" value="ECO:0007669"/>
    <property type="project" value="InterPro"/>
</dbReference>
<keyword evidence="6" id="KW-0472">Membrane</keyword>
<dbReference type="OrthoDB" id="1115140at2"/>
<dbReference type="GO" id="GO:0007165">
    <property type="term" value="P:signal transduction"/>
    <property type="evidence" value="ECO:0007669"/>
    <property type="project" value="UniProtKB-KW"/>
</dbReference>
<dbReference type="PRINTS" id="PR00260">
    <property type="entry name" value="CHEMTRNSDUCR"/>
</dbReference>
<dbReference type="InterPro" id="IPR004089">
    <property type="entry name" value="MCPsignal_dom"/>
</dbReference>
<evidence type="ECO:0000256" key="1">
    <source>
        <dbReference type="ARBA" id="ARBA00022692"/>
    </source>
</evidence>
<dbReference type="Pfam" id="PF00015">
    <property type="entry name" value="MCPsignal"/>
    <property type="match status" value="1"/>
</dbReference>
<evidence type="ECO:0000259" key="7">
    <source>
        <dbReference type="PROSITE" id="PS50111"/>
    </source>
</evidence>